<dbReference type="GO" id="GO:0005634">
    <property type="term" value="C:nucleus"/>
    <property type="evidence" value="ECO:0007669"/>
    <property type="project" value="UniProtKB-SubCell"/>
</dbReference>
<evidence type="ECO:0000256" key="1">
    <source>
        <dbReference type="ARBA" id="ARBA00004123"/>
    </source>
</evidence>
<organism evidence="5 6">
    <name type="scientific">Camellia sinensis</name>
    <name type="common">Tea plant</name>
    <name type="synonym">Thea sinensis</name>
    <dbReference type="NCBI Taxonomy" id="4442"/>
    <lineage>
        <taxon>Eukaryota</taxon>
        <taxon>Viridiplantae</taxon>
        <taxon>Streptophyta</taxon>
        <taxon>Embryophyta</taxon>
        <taxon>Tracheophyta</taxon>
        <taxon>Spermatophyta</taxon>
        <taxon>Magnoliopsida</taxon>
        <taxon>eudicotyledons</taxon>
        <taxon>Gunneridae</taxon>
        <taxon>Pentapetalae</taxon>
        <taxon>asterids</taxon>
        <taxon>Ericales</taxon>
        <taxon>Theaceae</taxon>
        <taxon>Camellia</taxon>
    </lineage>
</organism>
<evidence type="ECO:0000256" key="3">
    <source>
        <dbReference type="SAM" id="MobiDB-lite"/>
    </source>
</evidence>
<reference evidence="6" key="1">
    <citation type="journal article" date="2020" name="Nat. Commun.">
        <title>Genome assembly of wild tea tree DASZ reveals pedigree and selection history of tea varieties.</title>
        <authorList>
            <person name="Zhang W."/>
            <person name="Zhang Y."/>
            <person name="Qiu H."/>
            <person name="Guo Y."/>
            <person name="Wan H."/>
            <person name="Zhang X."/>
            <person name="Scossa F."/>
            <person name="Alseekh S."/>
            <person name="Zhang Q."/>
            <person name="Wang P."/>
            <person name="Xu L."/>
            <person name="Schmidt M.H."/>
            <person name="Jia X."/>
            <person name="Li D."/>
            <person name="Zhu A."/>
            <person name="Guo F."/>
            <person name="Chen W."/>
            <person name="Ni D."/>
            <person name="Usadel B."/>
            <person name="Fernie A.R."/>
            <person name="Wen W."/>
        </authorList>
    </citation>
    <scope>NUCLEOTIDE SEQUENCE [LARGE SCALE GENOMIC DNA]</scope>
    <source>
        <strain evidence="6">cv. G240</strain>
    </source>
</reference>
<dbReference type="Pfam" id="PF16135">
    <property type="entry name" value="TDBD"/>
    <property type="match status" value="1"/>
</dbReference>
<keyword evidence="6" id="KW-1185">Reference proteome</keyword>
<dbReference type="GO" id="GO:0045944">
    <property type="term" value="P:positive regulation of transcription by RNA polymerase II"/>
    <property type="evidence" value="ECO:0007669"/>
    <property type="project" value="TreeGrafter"/>
</dbReference>
<sequence length="424" mass="47582">MVKIEWKEHYGKDATWEMEEEMKVRYPELFSNQACISNLVFVLLSVTAYFVPCLVKEASNNEIFSEVSNPNLSPRDNACSIQTISSQLAELVSNNQVASCENSSTCSGNSSSEESLNEDEESKNDTYGAVSTSLFVRKIPKDFSSTGIRKITFKFSKRKEDYDNQLSATVVGSGSDGISQWNHSASDDMNTEISSYGQVVDESNKAFLCQPNMELKMSKKVLPDRYPTTVKKLLSTGILEGARVKYVTTSQEQISAYEFELHAGGKTRHPNNHIYLENGKPIYSVIQELKTAPHSVLDEVVKNVAGSSVNEESFQVWKAFGCSGQMIEDNLCPTLSSYVQNYDFKQQNCMKEALEGKKKRVSKNLMLIEILQIDYRDNDLHRLLFMPNGLLDGAELAYYSKGQRILGGYKQGNGIVCSCWHNTY</sequence>
<gene>
    <name evidence="5" type="ORF">HYC85_006640</name>
</gene>
<protein>
    <recommendedName>
        <fullName evidence="4">Tify domain-containing protein</fullName>
    </recommendedName>
</protein>
<feature type="compositionally biased region" description="Low complexity" evidence="3">
    <location>
        <begin position="101"/>
        <end position="114"/>
    </location>
</feature>
<dbReference type="GO" id="GO:0003682">
    <property type="term" value="F:chromatin binding"/>
    <property type="evidence" value="ECO:0007669"/>
    <property type="project" value="TreeGrafter"/>
</dbReference>
<comment type="subcellular location">
    <subcellularLocation>
        <location evidence="1">Nucleus</location>
    </subcellularLocation>
</comment>
<evidence type="ECO:0000256" key="2">
    <source>
        <dbReference type="ARBA" id="ARBA00023242"/>
    </source>
</evidence>
<dbReference type="GO" id="GO:0000977">
    <property type="term" value="F:RNA polymerase II transcription regulatory region sequence-specific DNA binding"/>
    <property type="evidence" value="ECO:0007669"/>
    <property type="project" value="TreeGrafter"/>
</dbReference>
<feature type="domain" description="Tify" evidence="4">
    <location>
        <begin position="252"/>
        <end position="288"/>
    </location>
</feature>
<dbReference type="Proteomes" id="UP000593564">
    <property type="component" value="Unassembled WGS sequence"/>
</dbReference>
<proteinExistence type="predicted"/>
<evidence type="ECO:0000313" key="6">
    <source>
        <dbReference type="Proteomes" id="UP000593564"/>
    </source>
</evidence>
<dbReference type="InterPro" id="IPR032308">
    <property type="entry name" value="TDBD"/>
</dbReference>
<dbReference type="PANTHER" id="PTHR47025:SF7">
    <property type="entry name" value="ACYL-COA N-ACYLTRANSFERASE WITH RING_FYVE_PHD-TYPE ZINC FINGER DOMAIN-CONTAINING PROTEIN"/>
    <property type="match status" value="1"/>
</dbReference>
<dbReference type="EMBL" id="JACBKZ010000003">
    <property type="protein sequence ID" value="KAF5953784.1"/>
    <property type="molecule type" value="Genomic_DNA"/>
</dbReference>
<name>A0A7J7HP66_CAMSI</name>
<keyword evidence="2" id="KW-0539">Nucleus</keyword>
<dbReference type="AlphaFoldDB" id="A0A7J7HP66"/>
<reference evidence="5 6" key="2">
    <citation type="submission" date="2020-07" db="EMBL/GenBank/DDBJ databases">
        <title>Genome assembly of wild tea tree DASZ reveals pedigree and selection history of tea varieties.</title>
        <authorList>
            <person name="Zhang W."/>
        </authorList>
    </citation>
    <scope>NUCLEOTIDE SEQUENCE [LARGE SCALE GENOMIC DNA]</scope>
    <source>
        <strain evidence="6">cv. G240</strain>
        <tissue evidence="5">Leaf</tissue>
    </source>
</reference>
<dbReference type="PANTHER" id="PTHR47025">
    <property type="entry name" value="AUTOIMMUNE REGULATOR"/>
    <property type="match status" value="1"/>
</dbReference>
<comment type="caution">
    <text evidence="5">The sequence shown here is derived from an EMBL/GenBank/DDBJ whole genome shotgun (WGS) entry which is preliminary data.</text>
</comment>
<accession>A0A7J7HP66</accession>
<feature type="region of interest" description="Disordered" evidence="3">
    <location>
        <begin position="101"/>
        <end position="124"/>
    </location>
</feature>
<evidence type="ECO:0000313" key="5">
    <source>
        <dbReference type="EMBL" id="KAF5953784.1"/>
    </source>
</evidence>
<dbReference type="GO" id="GO:0042393">
    <property type="term" value="F:histone binding"/>
    <property type="evidence" value="ECO:0007669"/>
    <property type="project" value="TreeGrafter"/>
</dbReference>
<evidence type="ECO:0000259" key="4">
    <source>
        <dbReference type="Pfam" id="PF16135"/>
    </source>
</evidence>